<accession>A0AAV7NU76</accession>
<comment type="caution">
    <text evidence="2">The sequence shown here is derived from an EMBL/GenBank/DDBJ whole genome shotgun (WGS) entry which is preliminary data.</text>
</comment>
<sequence length="84" mass="8877">MRKCRIGLDGTGQDVTESEALVGWGGWHTAQGLSSRQVLSSTRRVVRMLLMATSCKVNRDGSEEISSGNHETGPLGSEAQGSGT</sequence>
<dbReference type="EMBL" id="JANPWB010000012">
    <property type="protein sequence ID" value="KAJ1118174.1"/>
    <property type="molecule type" value="Genomic_DNA"/>
</dbReference>
<gene>
    <name evidence="2" type="ORF">NDU88_006369</name>
</gene>
<name>A0AAV7NU76_PLEWA</name>
<keyword evidence="3" id="KW-1185">Reference proteome</keyword>
<evidence type="ECO:0000313" key="3">
    <source>
        <dbReference type="Proteomes" id="UP001066276"/>
    </source>
</evidence>
<reference evidence="2" key="1">
    <citation type="journal article" date="2022" name="bioRxiv">
        <title>Sequencing and chromosome-scale assembly of the giantPleurodeles waltlgenome.</title>
        <authorList>
            <person name="Brown T."/>
            <person name="Elewa A."/>
            <person name="Iarovenko S."/>
            <person name="Subramanian E."/>
            <person name="Araus A.J."/>
            <person name="Petzold A."/>
            <person name="Susuki M."/>
            <person name="Suzuki K.-i.T."/>
            <person name="Hayashi T."/>
            <person name="Toyoda A."/>
            <person name="Oliveira C."/>
            <person name="Osipova E."/>
            <person name="Leigh N.D."/>
            <person name="Simon A."/>
            <person name="Yun M.H."/>
        </authorList>
    </citation>
    <scope>NUCLEOTIDE SEQUENCE</scope>
    <source>
        <strain evidence="2">20211129_DDA</strain>
        <tissue evidence="2">Liver</tissue>
    </source>
</reference>
<evidence type="ECO:0000256" key="1">
    <source>
        <dbReference type="SAM" id="MobiDB-lite"/>
    </source>
</evidence>
<protein>
    <submittedName>
        <fullName evidence="2">Uncharacterized protein</fullName>
    </submittedName>
</protein>
<dbReference type="Proteomes" id="UP001066276">
    <property type="component" value="Chromosome 8"/>
</dbReference>
<organism evidence="2 3">
    <name type="scientific">Pleurodeles waltl</name>
    <name type="common">Iberian ribbed newt</name>
    <dbReference type="NCBI Taxonomy" id="8319"/>
    <lineage>
        <taxon>Eukaryota</taxon>
        <taxon>Metazoa</taxon>
        <taxon>Chordata</taxon>
        <taxon>Craniata</taxon>
        <taxon>Vertebrata</taxon>
        <taxon>Euteleostomi</taxon>
        <taxon>Amphibia</taxon>
        <taxon>Batrachia</taxon>
        <taxon>Caudata</taxon>
        <taxon>Salamandroidea</taxon>
        <taxon>Salamandridae</taxon>
        <taxon>Pleurodelinae</taxon>
        <taxon>Pleurodeles</taxon>
    </lineage>
</organism>
<dbReference type="AlphaFoldDB" id="A0AAV7NU76"/>
<feature type="region of interest" description="Disordered" evidence="1">
    <location>
        <begin position="58"/>
        <end position="84"/>
    </location>
</feature>
<evidence type="ECO:0000313" key="2">
    <source>
        <dbReference type="EMBL" id="KAJ1118174.1"/>
    </source>
</evidence>
<proteinExistence type="predicted"/>